<feature type="compositionally biased region" description="Low complexity" evidence="1">
    <location>
        <begin position="682"/>
        <end position="701"/>
    </location>
</feature>
<gene>
    <name evidence="2" type="ORF">BT67DRAFT_478513</name>
</gene>
<evidence type="ECO:0000256" key="1">
    <source>
        <dbReference type="SAM" id="MobiDB-lite"/>
    </source>
</evidence>
<feature type="compositionally biased region" description="Low complexity" evidence="1">
    <location>
        <begin position="348"/>
        <end position="359"/>
    </location>
</feature>
<protein>
    <submittedName>
        <fullName evidence="2">Uncharacterized protein</fullName>
    </submittedName>
</protein>
<comment type="caution">
    <text evidence="2">The sequence shown here is derived from an EMBL/GenBank/DDBJ whole genome shotgun (WGS) entry which is preliminary data.</text>
</comment>
<feature type="compositionally biased region" description="Basic and acidic residues" evidence="1">
    <location>
        <begin position="216"/>
        <end position="226"/>
    </location>
</feature>
<dbReference type="EMBL" id="MU853412">
    <property type="protein sequence ID" value="KAK4133340.1"/>
    <property type="molecule type" value="Genomic_DNA"/>
</dbReference>
<organism evidence="2 3">
    <name type="scientific">Trichocladium antarcticum</name>
    <dbReference type="NCBI Taxonomy" id="1450529"/>
    <lineage>
        <taxon>Eukaryota</taxon>
        <taxon>Fungi</taxon>
        <taxon>Dikarya</taxon>
        <taxon>Ascomycota</taxon>
        <taxon>Pezizomycotina</taxon>
        <taxon>Sordariomycetes</taxon>
        <taxon>Sordariomycetidae</taxon>
        <taxon>Sordariales</taxon>
        <taxon>Chaetomiaceae</taxon>
        <taxon>Trichocladium</taxon>
    </lineage>
</organism>
<reference evidence="2" key="1">
    <citation type="journal article" date="2023" name="Mol. Phylogenet. Evol.">
        <title>Genome-scale phylogeny and comparative genomics of the fungal order Sordariales.</title>
        <authorList>
            <person name="Hensen N."/>
            <person name="Bonometti L."/>
            <person name="Westerberg I."/>
            <person name="Brannstrom I.O."/>
            <person name="Guillou S."/>
            <person name="Cros-Aarteil S."/>
            <person name="Calhoun S."/>
            <person name="Haridas S."/>
            <person name="Kuo A."/>
            <person name="Mondo S."/>
            <person name="Pangilinan J."/>
            <person name="Riley R."/>
            <person name="LaButti K."/>
            <person name="Andreopoulos B."/>
            <person name="Lipzen A."/>
            <person name="Chen C."/>
            <person name="Yan M."/>
            <person name="Daum C."/>
            <person name="Ng V."/>
            <person name="Clum A."/>
            <person name="Steindorff A."/>
            <person name="Ohm R.A."/>
            <person name="Martin F."/>
            <person name="Silar P."/>
            <person name="Natvig D.O."/>
            <person name="Lalanne C."/>
            <person name="Gautier V."/>
            <person name="Ament-Velasquez S.L."/>
            <person name="Kruys A."/>
            <person name="Hutchinson M.I."/>
            <person name="Powell A.J."/>
            <person name="Barry K."/>
            <person name="Miller A.N."/>
            <person name="Grigoriev I.V."/>
            <person name="Debuchy R."/>
            <person name="Gladieux P."/>
            <person name="Hiltunen Thoren M."/>
            <person name="Johannesson H."/>
        </authorList>
    </citation>
    <scope>NUCLEOTIDE SEQUENCE</scope>
    <source>
        <strain evidence="2">CBS 123565</strain>
    </source>
</reference>
<dbReference type="AlphaFoldDB" id="A0AAN6ZBV6"/>
<feature type="compositionally biased region" description="Polar residues" evidence="1">
    <location>
        <begin position="391"/>
        <end position="431"/>
    </location>
</feature>
<name>A0AAN6ZBV6_9PEZI</name>
<dbReference type="Proteomes" id="UP001304895">
    <property type="component" value="Unassembled WGS sequence"/>
</dbReference>
<accession>A0AAN6ZBV6</accession>
<keyword evidence="3" id="KW-1185">Reference proteome</keyword>
<feature type="compositionally biased region" description="Polar residues" evidence="1">
    <location>
        <begin position="41"/>
        <end position="60"/>
    </location>
</feature>
<feature type="region of interest" description="Disordered" evidence="1">
    <location>
        <begin position="491"/>
        <end position="552"/>
    </location>
</feature>
<feature type="compositionally biased region" description="Low complexity" evidence="1">
    <location>
        <begin position="71"/>
        <end position="84"/>
    </location>
</feature>
<feature type="compositionally biased region" description="Pro residues" evidence="1">
    <location>
        <begin position="520"/>
        <end position="543"/>
    </location>
</feature>
<feature type="compositionally biased region" description="Polar residues" evidence="1">
    <location>
        <begin position="1"/>
        <end position="13"/>
    </location>
</feature>
<feature type="region of interest" description="Disordered" evidence="1">
    <location>
        <begin position="189"/>
        <end position="243"/>
    </location>
</feature>
<proteinExistence type="predicted"/>
<feature type="region of interest" description="Disordered" evidence="1">
    <location>
        <begin position="680"/>
        <end position="704"/>
    </location>
</feature>
<feature type="region of interest" description="Disordered" evidence="1">
    <location>
        <begin position="290"/>
        <end position="455"/>
    </location>
</feature>
<sequence length="741" mass="79701">MDTQAVASTSEQAADNRGIRIRRDTTVSVEGDRRQADDQRPSQTTTTIGSEQSKSPSRSQDAARPQTFCVSPSSPDINSSSFLSDRSEHDQGRTTSNANERERETARDLIDFLRNTPPPARNFMSTPGAFDGNAEKIKRRHSFWPFRKKAKKESTTRPASDFIRLPDSAVVGRTTGGHQHVAISIPVEHAHLTPPTREPVSSPATPPSEPVSILKQAKDDTPESPRSKARAKRATFPSHDDRFSLLWNPNDSLTQLHNAQLRDGAAEPPRPSLLADTLVGAHSMNATSAPELTAQEGPVSPADLVTSGEPGRAGSPGRQPSVQSRHTADYSSPPDQPLVGEWTSPRQSIGTSSSESICSDAVTFDIPSPQLPGKHPESPCPQEPDAEAPSFSASEFGQSSLTVPSPNTAGGTGSSEYSPEQSPRASNQSSVEVCEAMDNADLAHHAPPGSRGVYQSRTLGDIITSLESLLPRPPSSSPHTLQITPVMTVVDIPPSTSIDPSSQDQAISPDPPATKDDDICPPPLPISTNPTPTPTLTPTPTPHRPISRSPSHTSLLRRYADLRHMADAHFRELTALQARVEELEDTGRTWPDTLTAMFGGIAEGMMARPAMLYRGVKALSGSAAVSSAQGKRPARVHLAAAGGGGGPRLRLAEARRDDWAGREEGEAIGDDWPRLCLEQEQEQQQQQVEVDADSNSNSSSSGWTGLESVMRDLIISVGDEPVGSRTSEDPDYGRWLKLEWL</sequence>
<feature type="compositionally biased region" description="Low complexity" evidence="1">
    <location>
        <begin position="491"/>
        <end position="505"/>
    </location>
</feature>
<evidence type="ECO:0000313" key="3">
    <source>
        <dbReference type="Proteomes" id="UP001304895"/>
    </source>
</evidence>
<feature type="region of interest" description="Disordered" evidence="1">
    <location>
        <begin position="1"/>
        <end position="104"/>
    </location>
</feature>
<evidence type="ECO:0000313" key="2">
    <source>
        <dbReference type="EMBL" id="KAK4133340.1"/>
    </source>
</evidence>
<feature type="compositionally biased region" description="Basic and acidic residues" evidence="1">
    <location>
        <begin position="17"/>
        <end position="40"/>
    </location>
</feature>
<reference evidence="2" key="2">
    <citation type="submission" date="2023-05" db="EMBL/GenBank/DDBJ databases">
        <authorList>
            <consortium name="Lawrence Berkeley National Laboratory"/>
            <person name="Steindorff A."/>
            <person name="Hensen N."/>
            <person name="Bonometti L."/>
            <person name="Westerberg I."/>
            <person name="Brannstrom I.O."/>
            <person name="Guillou S."/>
            <person name="Cros-Aarteil S."/>
            <person name="Calhoun S."/>
            <person name="Haridas S."/>
            <person name="Kuo A."/>
            <person name="Mondo S."/>
            <person name="Pangilinan J."/>
            <person name="Riley R."/>
            <person name="Labutti K."/>
            <person name="Andreopoulos B."/>
            <person name="Lipzen A."/>
            <person name="Chen C."/>
            <person name="Yanf M."/>
            <person name="Daum C."/>
            <person name="Ng V."/>
            <person name="Clum A."/>
            <person name="Ohm R."/>
            <person name="Martin F."/>
            <person name="Silar P."/>
            <person name="Natvig D."/>
            <person name="Lalanne C."/>
            <person name="Gautier V."/>
            <person name="Ament-Velasquez S.L."/>
            <person name="Kruys A."/>
            <person name="Hutchinson M.I."/>
            <person name="Powell A.J."/>
            <person name="Barry K."/>
            <person name="Miller A.N."/>
            <person name="Grigoriev I.V."/>
            <person name="Debuchy R."/>
            <person name="Gladieux P."/>
            <person name="Thoren M.H."/>
            <person name="Johannesson H."/>
        </authorList>
    </citation>
    <scope>NUCLEOTIDE SEQUENCE</scope>
    <source>
        <strain evidence="2">CBS 123565</strain>
    </source>
</reference>